<dbReference type="InterPro" id="IPR029061">
    <property type="entry name" value="THDP-binding"/>
</dbReference>
<dbReference type="InterPro" id="IPR012001">
    <property type="entry name" value="Thiamin_PyroP_enz_TPP-bd_dom"/>
</dbReference>
<comment type="similarity">
    <text evidence="3 6">Belongs to the TPP enzyme family.</text>
</comment>
<dbReference type="OrthoDB" id="2254214at2"/>
<dbReference type="PATRIC" id="fig|52.7.peg.7082"/>
<evidence type="ECO:0000256" key="5">
    <source>
        <dbReference type="ARBA" id="ARBA00023052"/>
    </source>
</evidence>
<dbReference type="InterPro" id="IPR000399">
    <property type="entry name" value="TPP-bd_CS"/>
</dbReference>
<evidence type="ECO:0000259" key="9">
    <source>
        <dbReference type="Pfam" id="PF02775"/>
    </source>
</evidence>
<reference evidence="11 12" key="1">
    <citation type="submission" date="2015-07" db="EMBL/GenBank/DDBJ databases">
        <title>Genome analysis of myxobacterium Chondromyces crocatus Cm c5 reveals a high potential for natural compound synthesis and the genetic basis for the loss of fruiting body formation.</title>
        <authorList>
            <person name="Zaburannyi N."/>
            <person name="Bunk B."/>
            <person name="Maier J."/>
            <person name="Overmann J."/>
            <person name="Mueller R."/>
        </authorList>
    </citation>
    <scope>NUCLEOTIDE SEQUENCE [LARGE SCALE GENOMIC DNA]</scope>
    <source>
        <strain evidence="11 12">Cm c5</strain>
    </source>
</reference>
<dbReference type="Gene3D" id="3.40.50.970">
    <property type="match status" value="2"/>
</dbReference>
<dbReference type="GO" id="GO:0050660">
    <property type="term" value="F:flavin adenine dinucleotide binding"/>
    <property type="evidence" value="ECO:0007669"/>
    <property type="project" value="TreeGrafter"/>
</dbReference>
<dbReference type="GO" id="GO:0009099">
    <property type="term" value="P:L-valine biosynthetic process"/>
    <property type="evidence" value="ECO:0007669"/>
    <property type="project" value="TreeGrafter"/>
</dbReference>
<dbReference type="Proteomes" id="UP000067626">
    <property type="component" value="Chromosome"/>
</dbReference>
<dbReference type="Gene3D" id="3.40.50.1220">
    <property type="entry name" value="TPP-binding domain"/>
    <property type="match status" value="1"/>
</dbReference>
<evidence type="ECO:0000256" key="4">
    <source>
        <dbReference type="ARBA" id="ARBA00022723"/>
    </source>
</evidence>
<dbReference type="CDD" id="cd00568">
    <property type="entry name" value="TPP_enzymes"/>
    <property type="match status" value="1"/>
</dbReference>
<name>A0A0K1EMZ5_CHOCO</name>
<evidence type="ECO:0000256" key="7">
    <source>
        <dbReference type="SAM" id="MobiDB-lite"/>
    </source>
</evidence>
<dbReference type="Pfam" id="PF02776">
    <property type="entry name" value="TPP_enzyme_N"/>
    <property type="match status" value="1"/>
</dbReference>
<dbReference type="GO" id="GO:0005948">
    <property type="term" value="C:acetolactate synthase complex"/>
    <property type="evidence" value="ECO:0007669"/>
    <property type="project" value="TreeGrafter"/>
</dbReference>
<accession>A0A0K1EMZ5</accession>
<dbReference type="AlphaFoldDB" id="A0A0K1EMZ5"/>
<dbReference type="FunFam" id="3.40.50.970:FF:000007">
    <property type="entry name" value="Acetolactate synthase"/>
    <property type="match status" value="1"/>
</dbReference>
<organism evidence="11 12">
    <name type="scientific">Chondromyces crocatus</name>
    <dbReference type="NCBI Taxonomy" id="52"/>
    <lineage>
        <taxon>Bacteria</taxon>
        <taxon>Pseudomonadati</taxon>
        <taxon>Myxococcota</taxon>
        <taxon>Polyangia</taxon>
        <taxon>Polyangiales</taxon>
        <taxon>Polyangiaceae</taxon>
        <taxon>Chondromyces</taxon>
    </lineage>
</organism>
<sequence>MPGAYGATVVEILMDCLEAEGVEYVFGVPGASLTPIYEALLERPGIKQVLAKHEEGAALMAMGYARASGKIGVCCATTGPGATNALTGIASAHADSVPVLLVTGQAATQFFGKGAFQESSPQGIDIVRLFEPVTKLSVMLPNSERFPALLNEALRTMRAGRPGPVHINIPADFLKEFVAATRILPTQLRPRSRPADRAAAAEAVKALSEAERPAILAGHGASIANASEQLLLLAERLRIPVATTPKAKGVFPENHPLSLGVFGFAGHAHAEKYLLQTNVDVLLVVGTSMGEWSTNAWSSRLQPTRALIQVDIEPAIIGRNFHVEVPVVGDATEVLTLMNEGIEVLSQRRGERRMSTEAVESMRETTPRFLNEPQGDDESTPVKPQYLIQDLQQLMPDDALFFVDIGNAMSWAGHYYQCRRPGTYFVALGLASMGTGLVGAIGGKLAAPDKTVVALVGDSAFAMNGMEVHTAVEHGAPVIWIVLNDGGHAMIMHGESLLLGRHLDACRFRTPLNIAALGTALGARSFRVETRKAFRAAFEEAQASQAPCVIDVLVDPREVPQTLSRRVRTLAASFDHVPLSMRSRR</sequence>
<protein>
    <recommendedName>
        <fullName evidence="13">Acetolactate synthase</fullName>
    </recommendedName>
</protein>
<keyword evidence="4" id="KW-0479">Metal-binding</keyword>
<evidence type="ECO:0000313" key="11">
    <source>
        <dbReference type="EMBL" id="AKT42219.1"/>
    </source>
</evidence>
<dbReference type="GO" id="GO:0009097">
    <property type="term" value="P:isoleucine biosynthetic process"/>
    <property type="evidence" value="ECO:0007669"/>
    <property type="project" value="TreeGrafter"/>
</dbReference>
<dbReference type="GO" id="GO:0030976">
    <property type="term" value="F:thiamine pyrophosphate binding"/>
    <property type="evidence" value="ECO:0007669"/>
    <property type="project" value="InterPro"/>
</dbReference>
<evidence type="ECO:0000256" key="2">
    <source>
        <dbReference type="ARBA" id="ARBA00001964"/>
    </source>
</evidence>
<dbReference type="PROSITE" id="PS00187">
    <property type="entry name" value="TPP_ENZYMES"/>
    <property type="match status" value="1"/>
</dbReference>
<dbReference type="Pfam" id="PF00205">
    <property type="entry name" value="TPP_enzyme_M"/>
    <property type="match status" value="1"/>
</dbReference>
<dbReference type="InterPro" id="IPR029035">
    <property type="entry name" value="DHS-like_NAD/FAD-binding_dom"/>
</dbReference>
<comment type="cofactor">
    <cofactor evidence="1">
        <name>Mg(2+)</name>
        <dbReference type="ChEBI" id="CHEBI:18420"/>
    </cofactor>
</comment>
<dbReference type="PANTHER" id="PTHR18968:SF166">
    <property type="entry name" value="2-HYDROXYACYL-COA LYASE 2"/>
    <property type="match status" value="1"/>
</dbReference>
<feature type="compositionally biased region" description="Basic and acidic residues" evidence="7">
    <location>
        <begin position="353"/>
        <end position="366"/>
    </location>
</feature>
<dbReference type="InterPro" id="IPR012000">
    <property type="entry name" value="Thiamin_PyroP_enz_cen_dom"/>
</dbReference>
<feature type="domain" description="Thiamine pyrophosphate enzyme central" evidence="8">
    <location>
        <begin position="201"/>
        <end position="336"/>
    </location>
</feature>
<evidence type="ECO:0000256" key="3">
    <source>
        <dbReference type="ARBA" id="ARBA00007812"/>
    </source>
</evidence>
<dbReference type="KEGG" id="ccro:CMC5_064420"/>
<evidence type="ECO:0000256" key="1">
    <source>
        <dbReference type="ARBA" id="ARBA00001946"/>
    </source>
</evidence>
<dbReference type="RefSeq" id="WP_050433882.1">
    <property type="nucleotide sequence ID" value="NZ_CP012159.1"/>
</dbReference>
<keyword evidence="12" id="KW-1185">Reference proteome</keyword>
<keyword evidence="5 6" id="KW-0786">Thiamine pyrophosphate</keyword>
<dbReference type="SUPFAM" id="SSF52518">
    <property type="entry name" value="Thiamin diphosphate-binding fold (THDP-binding)"/>
    <property type="match status" value="2"/>
</dbReference>
<gene>
    <name evidence="11" type="ORF">CMC5_064420</name>
</gene>
<evidence type="ECO:0008006" key="13">
    <source>
        <dbReference type="Google" id="ProtNLM"/>
    </source>
</evidence>
<evidence type="ECO:0000259" key="10">
    <source>
        <dbReference type="Pfam" id="PF02776"/>
    </source>
</evidence>
<evidence type="ECO:0000256" key="6">
    <source>
        <dbReference type="RuleBase" id="RU362132"/>
    </source>
</evidence>
<feature type="domain" description="Thiamine pyrophosphate enzyme TPP-binding" evidence="9">
    <location>
        <begin position="404"/>
        <end position="552"/>
    </location>
</feature>
<dbReference type="GO" id="GO:0000287">
    <property type="term" value="F:magnesium ion binding"/>
    <property type="evidence" value="ECO:0007669"/>
    <property type="project" value="InterPro"/>
</dbReference>
<proteinExistence type="inferred from homology"/>
<dbReference type="Pfam" id="PF02775">
    <property type="entry name" value="TPP_enzyme_C"/>
    <property type="match status" value="1"/>
</dbReference>
<comment type="cofactor">
    <cofactor evidence="2">
        <name>thiamine diphosphate</name>
        <dbReference type="ChEBI" id="CHEBI:58937"/>
    </cofactor>
</comment>
<evidence type="ECO:0000313" key="12">
    <source>
        <dbReference type="Proteomes" id="UP000067626"/>
    </source>
</evidence>
<dbReference type="CDD" id="cd07035">
    <property type="entry name" value="TPP_PYR_POX_like"/>
    <property type="match status" value="1"/>
</dbReference>
<dbReference type="InterPro" id="IPR011766">
    <property type="entry name" value="TPP_enzyme_TPP-bd"/>
</dbReference>
<dbReference type="STRING" id="52.CMC5_064420"/>
<dbReference type="EMBL" id="CP012159">
    <property type="protein sequence ID" value="AKT42219.1"/>
    <property type="molecule type" value="Genomic_DNA"/>
</dbReference>
<dbReference type="SUPFAM" id="SSF52467">
    <property type="entry name" value="DHS-like NAD/FAD-binding domain"/>
    <property type="match status" value="1"/>
</dbReference>
<feature type="region of interest" description="Disordered" evidence="7">
    <location>
        <begin position="353"/>
        <end position="381"/>
    </location>
</feature>
<evidence type="ECO:0000259" key="8">
    <source>
        <dbReference type="Pfam" id="PF00205"/>
    </source>
</evidence>
<dbReference type="InterPro" id="IPR045229">
    <property type="entry name" value="TPP_enz"/>
</dbReference>
<dbReference type="PANTHER" id="PTHR18968">
    <property type="entry name" value="THIAMINE PYROPHOSPHATE ENZYMES"/>
    <property type="match status" value="1"/>
</dbReference>
<feature type="domain" description="Thiamine pyrophosphate enzyme N-terminal TPP-binding" evidence="10">
    <location>
        <begin position="8"/>
        <end position="118"/>
    </location>
</feature>
<dbReference type="GO" id="GO:0003984">
    <property type="term" value="F:acetolactate synthase activity"/>
    <property type="evidence" value="ECO:0007669"/>
    <property type="project" value="TreeGrafter"/>
</dbReference>